<keyword evidence="2" id="KW-0560">Oxidoreductase</keyword>
<dbReference type="HOGENOM" id="CLU_005391_0_1_1"/>
<evidence type="ECO:0000259" key="5">
    <source>
        <dbReference type="Pfam" id="PF00171"/>
    </source>
</evidence>
<dbReference type="KEGG" id="ela:UCREL1_10809"/>
<keyword evidence="7" id="KW-1185">Reference proteome</keyword>
<dbReference type="OMA" id="NAWAMLS"/>
<dbReference type="eggNOG" id="KOG2450">
    <property type="taxonomic scope" value="Eukaryota"/>
</dbReference>
<dbReference type="Gene3D" id="3.40.309.10">
    <property type="entry name" value="Aldehyde Dehydrogenase, Chain A, domain 2"/>
    <property type="match status" value="1"/>
</dbReference>
<dbReference type="STRING" id="1287681.M7SDI6"/>
<dbReference type="InterPro" id="IPR016162">
    <property type="entry name" value="Ald_DH_N"/>
</dbReference>
<dbReference type="SUPFAM" id="SSF53720">
    <property type="entry name" value="ALDH-like"/>
    <property type="match status" value="1"/>
</dbReference>
<dbReference type="InterPro" id="IPR015590">
    <property type="entry name" value="Aldehyde_DH_dom"/>
</dbReference>
<accession>M7SDI6</accession>
<dbReference type="EC" id="1.2.1.3" evidence="3"/>
<sequence length="500" mass="52574">MAAPVVSLKGVDGFEFELPTGLFINNEFVPSVDGLTLDVENPATGETLTTIASASANDIDRAVAAAQAALPAWRAVPPLGKSKLLWKLAELLEKPENQKVFHAIDVLDVGAPPIMMGLSLGQCVDNLRYFGGWADKITGKTLHVPGGNAYTLRDPIGVCAGIIPWNTPLMISIWKLAPALAAGNTLILKLPELAPLCGLKLAQLIREAGFPAGVVSVVAGEGAVAGQAIAEHAAIRKVSFTGGGATGRKILRAAAGSNMKKVTLELGGKGPSIVFDDAQLENALMWTFMGFTTHNGQVCVAGTRIYVQEGIYDRYILAFKQKLAEVVAVSEGAVTPGAAAGKSPVISKLQQEKILAYIESGTSEGATLLGGGKKFGDKGYFVQETAFADVKPDAKIMKEEIFGPVVAIAKFKTEDEVIAAANDSSYGLNASIFSSNTDRIRKVSDALEVGTVTVNCWGALNMNTPFGGVKESGYGRDMGEEALEGWTQTKTVTQLHLPTA</sequence>
<evidence type="ECO:0000256" key="4">
    <source>
        <dbReference type="ARBA" id="ARBA00049194"/>
    </source>
</evidence>
<protein>
    <recommendedName>
        <fullName evidence="3">aldehyde dehydrogenase (NAD(+))</fullName>
        <ecNumber evidence="3">1.2.1.3</ecNumber>
    </recommendedName>
</protein>
<dbReference type="FunFam" id="3.40.605.10:FF:000007">
    <property type="entry name" value="NAD/NADP-dependent betaine aldehyde dehydrogenase"/>
    <property type="match status" value="1"/>
</dbReference>
<dbReference type="FunFam" id="3.40.309.10:FF:000012">
    <property type="entry name" value="Betaine aldehyde dehydrogenase"/>
    <property type="match status" value="1"/>
</dbReference>
<dbReference type="Pfam" id="PF00171">
    <property type="entry name" value="Aldedh"/>
    <property type="match status" value="1"/>
</dbReference>
<comment type="catalytic activity">
    <reaction evidence="4">
        <text>an aldehyde + NAD(+) + H2O = a carboxylate + NADH + 2 H(+)</text>
        <dbReference type="Rhea" id="RHEA:16185"/>
        <dbReference type="ChEBI" id="CHEBI:15377"/>
        <dbReference type="ChEBI" id="CHEBI:15378"/>
        <dbReference type="ChEBI" id="CHEBI:17478"/>
        <dbReference type="ChEBI" id="CHEBI:29067"/>
        <dbReference type="ChEBI" id="CHEBI:57540"/>
        <dbReference type="ChEBI" id="CHEBI:57945"/>
        <dbReference type="EC" id="1.2.1.3"/>
    </reaction>
</comment>
<dbReference type="AlphaFoldDB" id="M7SDI6"/>
<evidence type="ECO:0000313" key="7">
    <source>
        <dbReference type="Proteomes" id="UP000012174"/>
    </source>
</evidence>
<proteinExistence type="inferred from homology"/>
<dbReference type="Gene3D" id="3.40.605.10">
    <property type="entry name" value="Aldehyde Dehydrogenase, Chain A, domain 1"/>
    <property type="match status" value="1"/>
</dbReference>
<name>M7SDI6_EUTLA</name>
<dbReference type="Proteomes" id="UP000012174">
    <property type="component" value="Unassembled WGS sequence"/>
</dbReference>
<dbReference type="EMBL" id="KB707465">
    <property type="protein sequence ID" value="EMR62258.1"/>
    <property type="molecule type" value="Genomic_DNA"/>
</dbReference>
<evidence type="ECO:0000256" key="1">
    <source>
        <dbReference type="ARBA" id="ARBA00009986"/>
    </source>
</evidence>
<feature type="domain" description="Aldehyde dehydrogenase" evidence="5">
    <location>
        <begin position="35"/>
        <end position="492"/>
    </location>
</feature>
<evidence type="ECO:0000256" key="3">
    <source>
        <dbReference type="ARBA" id="ARBA00024226"/>
    </source>
</evidence>
<gene>
    <name evidence="6" type="ORF">UCREL1_10809</name>
</gene>
<dbReference type="InterPro" id="IPR016161">
    <property type="entry name" value="Ald_DH/histidinol_DH"/>
</dbReference>
<dbReference type="GO" id="GO:0004029">
    <property type="term" value="F:aldehyde dehydrogenase (NAD+) activity"/>
    <property type="evidence" value="ECO:0007669"/>
    <property type="project" value="UniProtKB-EC"/>
</dbReference>
<dbReference type="PANTHER" id="PTHR11699">
    <property type="entry name" value="ALDEHYDE DEHYDROGENASE-RELATED"/>
    <property type="match status" value="1"/>
</dbReference>
<evidence type="ECO:0000256" key="2">
    <source>
        <dbReference type="ARBA" id="ARBA00023002"/>
    </source>
</evidence>
<reference evidence="7" key="1">
    <citation type="journal article" date="2013" name="Genome Announc.">
        <title>Draft genome sequence of the grapevine dieback fungus Eutypa lata UCR-EL1.</title>
        <authorList>
            <person name="Blanco-Ulate B."/>
            <person name="Rolshausen P.E."/>
            <person name="Cantu D."/>
        </authorList>
    </citation>
    <scope>NUCLEOTIDE SEQUENCE [LARGE SCALE GENOMIC DNA]</scope>
    <source>
        <strain evidence="7">UCR-EL1</strain>
    </source>
</reference>
<evidence type="ECO:0000313" key="6">
    <source>
        <dbReference type="EMBL" id="EMR62258.1"/>
    </source>
</evidence>
<comment type="similarity">
    <text evidence="1">Belongs to the aldehyde dehydrogenase family.</text>
</comment>
<dbReference type="InterPro" id="IPR016163">
    <property type="entry name" value="Ald_DH_C"/>
</dbReference>
<dbReference type="OrthoDB" id="310895at2759"/>
<organism evidence="6 7">
    <name type="scientific">Eutypa lata (strain UCR-EL1)</name>
    <name type="common">Grapevine dieback disease fungus</name>
    <name type="synonym">Eutypa armeniacae</name>
    <dbReference type="NCBI Taxonomy" id="1287681"/>
    <lineage>
        <taxon>Eukaryota</taxon>
        <taxon>Fungi</taxon>
        <taxon>Dikarya</taxon>
        <taxon>Ascomycota</taxon>
        <taxon>Pezizomycotina</taxon>
        <taxon>Sordariomycetes</taxon>
        <taxon>Xylariomycetidae</taxon>
        <taxon>Xylariales</taxon>
        <taxon>Diatrypaceae</taxon>
        <taxon>Eutypa</taxon>
    </lineage>
</organism>